<evidence type="ECO:0000313" key="1">
    <source>
        <dbReference type="EMBL" id="GAI38228.1"/>
    </source>
</evidence>
<feature type="non-terminal residue" evidence="1">
    <location>
        <position position="1"/>
    </location>
</feature>
<sequence length="42" mass="4284">TVVSVVSMVAVGTISMAVPLSSGLRLPQLLTGELDYAGILPK</sequence>
<name>X1N3S1_9ZZZZ</name>
<accession>X1N3S1</accession>
<organism evidence="1">
    <name type="scientific">marine sediment metagenome</name>
    <dbReference type="NCBI Taxonomy" id="412755"/>
    <lineage>
        <taxon>unclassified sequences</taxon>
        <taxon>metagenomes</taxon>
        <taxon>ecological metagenomes</taxon>
    </lineage>
</organism>
<dbReference type="AlphaFoldDB" id="X1N3S1"/>
<protein>
    <submittedName>
        <fullName evidence="1">Uncharacterized protein</fullName>
    </submittedName>
</protein>
<comment type="caution">
    <text evidence="1">The sequence shown here is derived from an EMBL/GenBank/DDBJ whole genome shotgun (WGS) entry which is preliminary data.</text>
</comment>
<dbReference type="EMBL" id="BARV01024886">
    <property type="protein sequence ID" value="GAI38228.1"/>
    <property type="molecule type" value="Genomic_DNA"/>
</dbReference>
<reference evidence="1" key="1">
    <citation type="journal article" date="2014" name="Front. Microbiol.">
        <title>High frequency of phylogenetically diverse reductive dehalogenase-homologous genes in deep subseafloor sedimentary metagenomes.</title>
        <authorList>
            <person name="Kawai M."/>
            <person name="Futagami T."/>
            <person name="Toyoda A."/>
            <person name="Takaki Y."/>
            <person name="Nishi S."/>
            <person name="Hori S."/>
            <person name="Arai W."/>
            <person name="Tsubouchi T."/>
            <person name="Morono Y."/>
            <person name="Uchiyama I."/>
            <person name="Ito T."/>
            <person name="Fujiyama A."/>
            <person name="Inagaki F."/>
            <person name="Takami H."/>
        </authorList>
    </citation>
    <scope>NUCLEOTIDE SEQUENCE</scope>
    <source>
        <strain evidence="1">Expedition CK06-06</strain>
    </source>
</reference>
<gene>
    <name evidence="1" type="ORF">S06H3_40526</name>
</gene>
<proteinExistence type="predicted"/>